<evidence type="ECO:0000313" key="3">
    <source>
        <dbReference type="Proteomes" id="UP000652681"/>
    </source>
</evidence>
<dbReference type="GO" id="GO:0016646">
    <property type="term" value="F:oxidoreductase activity, acting on the CH-NH group of donors, NAD or NADP as acceptor"/>
    <property type="evidence" value="ECO:0007669"/>
    <property type="project" value="TreeGrafter"/>
</dbReference>
<dbReference type="Pfam" id="PF13460">
    <property type="entry name" value="NAD_binding_10"/>
    <property type="match status" value="1"/>
</dbReference>
<accession>A0A8J6P9U2</accession>
<dbReference type="AlphaFoldDB" id="A0A8J6P9U2"/>
<dbReference type="SUPFAM" id="SSF51735">
    <property type="entry name" value="NAD(P)-binding Rossmann-fold domains"/>
    <property type="match status" value="1"/>
</dbReference>
<comment type="caution">
    <text evidence="2">The sequence shown here is derived from an EMBL/GenBank/DDBJ whole genome shotgun (WGS) entry which is preliminary data.</text>
</comment>
<dbReference type="InterPro" id="IPR036291">
    <property type="entry name" value="NAD(P)-bd_dom_sf"/>
</dbReference>
<feature type="domain" description="NAD(P)-binding" evidence="1">
    <location>
        <begin position="8"/>
        <end position="206"/>
    </location>
</feature>
<sequence>MKKVALIGATGFVGTQILHELVNRNVVVKAIARNTEKIEPSPLVEPVAVNINNEEELQQALSGVDAVISAYNAGWTNPNIYDDFLAGSKTIENAVKNAGVKRYIVIGGAGSLYIDEQTQLVDTPQFPAEIKPGALAARDYLTHLKGENDLEWTFFSPAIEMHQGTAGVRRGTYRTALENPVFDENNRSILSVEDVAVVIADELEHPKHIRQRFTAAY</sequence>
<proteinExistence type="predicted"/>
<reference evidence="2" key="1">
    <citation type="submission" date="2020-09" db="EMBL/GenBank/DDBJ databases">
        <title>Taishania pollutisoli gen. nov., sp. nov., Isolated from Tetrabromobisphenol A-Contaminated Soil.</title>
        <authorList>
            <person name="Chen Q."/>
        </authorList>
    </citation>
    <scope>NUCLEOTIDE SEQUENCE</scope>
    <source>
        <strain evidence="2">CZZ-1</strain>
    </source>
</reference>
<evidence type="ECO:0000313" key="2">
    <source>
        <dbReference type="EMBL" id="MBC9811293.1"/>
    </source>
</evidence>
<dbReference type="EMBL" id="JACVEL010000001">
    <property type="protein sequence ID" value="MBC9811293.1"/>
    <property type="molecule type" value="Genomic_DNA"/>
</dbReference>
<dbReference type="InterPro" id="IPR016040">
    <property type="entry name" value="NAD(P)-bd_dom"/>
</dbReference>
<dbReference type="RefSeq" id="WP_216713382.1">
    <property type="nucleotide sequence ID" value="NZ_JACVEL010000001.1"/>
</dbReference>
<name>A0A8J6P9U2_9FLAO</name>
<dbReference type="InterPro" id="IPR051606">
    <property type="entry name" value="Polyketide_Oxido-like"/>
</dbReference>
<gene>
    <name evidence="2" type="ORF">H9Y05_02280</name>
</gene>
<evidence type="ECO:0000259" key="1">
    <source>
        <dbReference type="Pfam" id="PF13460"/>
    </source>
</evidence>
<organism evidence="2 3">
    <name type="scientific">Taishania pollutisoli</name>
    <dbReference type="NCBI Taxonomy" id="2766479"/>
    <lineage>
        <taxon>Bacteria</taxon>
        <taxon>Pseudomonadati</taxon>
        <taxon>Bacteroidota</taxon>
        <taxon>Flavobacteriia</taxon>
        <taxon>Flavobacteriales</taxon>
        <taxon>Crocinitomicaceae</taxon>
        <taxon>Taishania</taxon>
    </lineage>
</organism>
<protein>
    <submittedName>
        <fullName evidence="2">NAD(P)H-binding protein</fullName>
    </submittedName>
</protein>
<dbReference type="PANTHER" id="PTHR43355">
    <property type="entry name" value="FLAVIN REDUCTASE (NADPH)"/>
    <property type="match status" value="1"/>
</dbReference>
<dbReference type="Proteomes" id="UP000652681">
    <property type="component" value="Unassembled WGS sequence"/>
</dbReference>
<dbReference type="Gene3D" id="3.40.50.720">
    <property type="entry name" value="NAD(P)-binding Rossmann-like Domain"/>
    <property type="match status" value="1"/>
</dbReference>
<keyword evidence="3" id="KW-1185">Reference proteome</keyword>
<dbReference type="PANTHER" id="PTHR43355:SF2">
    <property type="entry name" value="FLAVIN REDUCTASE (NADPH)"/>
    <property type="match status" value="1"/>
</dbReference>